<feature type="region of interest" description="Disordered" evidence="2">
    <location>
        <begin position="82"/>
        <end position="114"/>
    </location>
</feature>
<evidence type="ECO:0000313" key="4">
    <source>
        <dbReference type="Proteomes" id="UP000233343"/>
    </source>
</evidence>
<reference evidence="3 4" key="1">
    <citation type="journal article" date="2010" name="Int. J. Syst. Evol. Microbiol.">
        <title>Bacillus horneckiae sp. nov., isolated from a spacecraft-assembly clean room.</title>
        <authorList>
            <person name="Vaishampayan P."/>
            <person name="Probst A."/>
            <person name="Krishnamurthi S."/>
            <person name="Ghosh S."/>
            <person name="Osman S."/>
            <person name="McDowall A."/>
            <person name="Ruckmani A."/>
            <person name="Mayilraj S."/>
            <person name="Venkateswaran K."/>
        </authorList>
    </citation>
    <scope>NUCLEOTIDE SEQUENCE [LARGE SCALE GENOMIC DNA]</scope>
    <source>
        <strain evidence="4">1PO1SC</strain>
    </source>
</reference>
<protein>
    <recommendedName>
        <fullName evidence="1">UPF0229 protein CWS20_10660</fullName>
    </recommendedName>
</protein>
<feature type="region of interest" description="Disordered" evidence="2">
    <location>
        <begin position="1"/>
        <end position="32"/>
    </location>
</feature>
<dbReference type="RefSeq" id="WP_066195608.1">
    <property type="nucleotide sequence ID" value="NZ_CP194732.1"/>
</dbReference>
<organism evidence="3 4">
    <name type="scientific">Cytobacillus horneckiae</name>
    <dbReference type="NCBI Taxonomy" id="549687"/>
    <lineage>
        <taxon>Bacteria</taxon>
        <taxon>Bacillati</taxon>
        <taxon>Bacillota</taxon>
        <taxon>Bacilli</taxon>
        <taxon>Bacillales</taxon>
        <taxon>Bacillaceae</taxon>
        <taxon>Cytobacillus</taxon>
    </lineage>
</organism>
<dbReference type="STRING" id="549687.GCA_001636335_00466"/>
<keyword evidence="4" id="KW-1185">Reference proteome</keyword>
<evidence type="ECO:0000256" key="1">
    <source>
        <dbReference type="HAMAP-Rule" id="MF_01232"/>
    </source>
</evidence>
<feature type="compositionally biased region" description="Basic and acidic residues" evidence="2">
    <location>
        <begin position="17"/>
        <end position="32"/>
    </location>
</feature>
<evidence type="ECO:0000256" key="2">
    <source>
        <dbReference type="SAM" id="MobiDB-lite"/>
    </source>
</evidence>
<dbReference type="InterPro" id="IPR006698">
    <property type="entry name" value="UPF0229"/>
</dbReference>
<dbReference type="InterPro" id="IPR014230">
    <property type="entry name" value="Spore_YhbH"/>
</dbReference>
<proteinExistence type="inferred from homology"/>
<gene>
    <name evidence="3" type="ORF">CWS20_10660</name>
</gene>
<name>A0A2N0ZHK2_9BACI</name>
<feature type="compositionally biased region" description="Polar residues" evidence="2">
    <location>
        <begin position="1"/>
        <end position="16"/>
    </location>
</feature>
<dbReference type="EMBL" id="PISD01000020">
    <property type="protein sequence ID" value="PKG28971.1"/>
    <property type="molecule type" value="Genomic_DNA"/>
</dbReference>
<dbReference type="HAMAP" id="MF_01232">
    <property type="entry name" value="UPF0229"/>
    <property type="match status" value="1"/>
</dbReference>
<dbReference type="PANTHER" id="PTHR30510:SF2">
    <property type="entry name" value="UPF0229 PROTEIN YEAH"/>
    <property type="match status" value="1"/>
</dbReference>
<accession>A0A2N0ZHK2</accession>
<sequence length="390" mass="45008">MTEVNNNHQFVVSQEDWSLHRKGHDDQQRHQDKVQDAIRNNLPDLITEESIIMSNGREVVKIPIRSLDEYKIRYNYDKNKHVGQGDGDSKVGDVVARDGSGEKGPGKGQGAGDQAGEDYFEAEVSLMEIEEALFKQLELPNLKKKEQDEILVENIEFNDIRKTGLMGNIDKKRTMMSAFKRNAMNGKAAFHPIYQEDLKFKTWNEIVKPESKAVVLAMMDTSGSMGIWEKYMARSFFFWMTRFLRTKYETVEIEFIAHHTEAKVVSEADFFSKGESGGTICSSAYRKALELIDAKYDPARFNIYPFHFSDGDNLTSDNARCVKLVEELMNVSSMFGYGEVNQYNRHSTLMSAYKNIKNDLFRYYILKQKSDVFSAMKSFFREEEQKKMYA</sequence>
<dbReference type="Pfam" id="PF04285">
    <property type="entry name" value="DUF444"/>
    <property type="match status" value="2"/>
</dbReference>
<comment type="similarity">
    <text evidence="1">Belongs to the UPF0229 family.</text>
</comment>
<comment type="caution">
    <text evidence="3">The sequence shown here is derived from an EMBL/GenBank/DDBJ whole genome shotgun (WGS) entry which is preliminary data.</text>
</comment>
<evidence type="ECO:0000313" key="3">
    <source>
        <dbReference type="EMBL" id="PKG28971.1"/>
    </source>
</evidence>
<dbReference type="PANTHER" id="PTHR30510">
    <property type="entry name" value="UPF0229 PROTEIN YEAH"/>
    <property type="match status" value="1"/>
</dbReference>
<dbReference type="Proteomes" id="UP000233343">
    <property type="component" value="Unassembled WGS sequence"/>
</dbReference>
<feature type="compositionally biased region" description="Basic and acidic residues" evidence="2">
    <location>
        <begin position="87"/>
        <end position="105"/>
    </location>
</feature>
<dbReference type="NCBIfam" id="TIGR02877">
    <property type="entry name" value="spore_yhbH"/>
    <property type="match status" value="1"/>
</dbReference>
<dbReference type="AlphaFoldDB" id="A0A2N0ZHK2"/>